<organism evidence="1 2">
    <name type="scientific">Aggregatibacter aphrophilus</name>
    <name type="common">Haemophilus aphrophilus</name>
    <dbReference type="NCBI Taxonomy" id="732"/>
    <lineage>
        <taxon>Bacteria</taxon>
        <taxon>Pseudomonadati</taxon>
        <taxon>Pseudomonadota</taxon>
        <taxon>Gammaproteobacteria</taxon>
        <taxon>Pasteurellales</taxon>
        <taxon>Pasteurellaceae</taxon>
        <taxon>Aggregatibacter</taxon>
    </lineage>
</organism>
<sequence>MTLLKKYLNNIKQNDKYKALLENAQNEKEINNAIDKIESDISSKTREDQLKTWRILYKAYELLPTNESLDNGSFYALMKLKKEKISAKLTNKDK</sequence>
<reference evidence="1 2" key="1">
    <citation type="journal article" date="2019" name="J. Oral Microbiol.">
        <title>Role of OmpA1 and OmpA2 in Aggregatibacter actinomycetemcomitans and Aggregatibacter aphrophilus serum resistance.</title>
        <authorList>
            <person name="Lindholm M."/>
            <person name="Min Aung K."/>
            <person name="Nyunt Wai S."/>
            <person name="Oscarsson J."/>
        </authorList>
    </citation>
    <scope>NUCLEOTIDE SEQUENCE [LARGE SCALE GENOMIC DNA]</scope>
    <source>
        <strain evidence="1 2">HK83</strain>
    </source>
</reference>
<dbReference type="RefSeq" id="WP_122254829.1">
    <property type="nucleotide sequence ID" value="NZ_QMGS01000060.1"/>
</dbReference>
<evidence type="ECO:0000313" key="2">
    <source>
        <dbReference type="Proteomes" id="UP000274211"/>
    </source>
</evidence>
<gene>
    <name evidence="1" type="ORF">DOL88_06260</name>
</gene>
<name>A0ABX9VUT9_AGGAP</name>
<evidence type="ECO:0000313" key="1">
    <source>
        <dbReference type="EMBL" id="RMW85665.1"/>
    </source>
</evidence>
<proteinExistence type="predicted"/>
<accession>A0ABX9VUT9</accession>
<dbReference type="Proteomes" id="UP000274211">
    <property type="component" value="Unassembled WGS sequence"/>
</dbReference>
<dbReference type="EMBL" id="QMGS01000060">
    <property type="protein sequence ID" value="RMW85665.1"/>
    <property type="molecule type" value="Genomic_DNA"/>
</dbReference>
<protein>
    <submittedName>
        <fullName evidence="1">Uncharacterized protein</fullName>
    </submittedName>
</protein>
<comment type="caution">
    <text evidence="1">The sequence shown here is derived from an EMBL/GenBank/DDBJ whole genome shotgun (WGS) entry which is preliminary data.</text>
</comment>
<keyword evidence="2" id="KW-1185">Reference proteome</keyword>